<accession>A0ABY4HND9</accession>
<protein>
    <submittedName>
        <fullName evidence="1">Carboxypeptidase-like regulatory domain-containing protein</fullName>
    </submittedName>
</protein>
<evidence type="ECO:0000313" key="2">
    <source>
        <dbReference type="Proteomes" id="UP000830454"/>
    </source>
</evidence>
<keyword evidence="2" id="KW-1185">Reference proteome</keyword>
<dbReference type="InterPro" id="IPR008969">
    <property type="entry name" value="CarboxyPept-like_regulatory"/>
</dbReference>
<dbReference type="Pfam" id="PF13715">
    <property type="entry name" value="CarbopepD_reg_2"/>
    <property type="match status" value="1"/>
</dbReference>
<sequence length="284" mass="32561">MGKISFVLLLLFSQFFFSQNIPREREVIRGRIIADSMEVAEITIFNVSSNIGAISDVDGRFSITAKAKDTLYFQGLSFVSQKYVLTEKDFWTEELEIRLKVKINELDEVVVTPYTLTGDLEVDTKKIKTYGGFSGIDMNVTKNYGDERFNKGNKITTSPDHFAPNGSNIDFLAIGRGIGRLLGIKKNSKKNASLVLEERRLRDIQSKSFAEHINERFSHHFFISTLKIKNEEIVPFLAYAEMSSYDLVEFLKVENELKLIEYLIDKSKAFKKENEELLHLSDEK</sequence>
<organism evidence="1 2">
    <name type="scientific">Flavobacterium sediminilitoris</name>
    <dbReference type="NCBI Taxonomy" id="2024526"/>
    <lineage>
        <taxon>Bacteria</taxon>
        <taxon>Pseudomonadati</taxon>
        <taxon>Bacteroidota</taxon>
        <taxon>Flavobacteriia</taxon>
        <taxon>Flavobacteriales</taxon>
        <taxon>Flavobacteriaceae</taxon>
        <taxon>Flavobacterium</taxon>
    </lineage>
</organism>
<dbReference type="Proteomes" id="UP000830454">
    <property type="component" value="Chromosome"/>
</dbReference>
<dbReference type="EMBL" id="CP090145">
    <property type="protein sequence ID" value="UOX34363.1"/>
    <property type="molecule type" value="Genomic_DNA"/>
</dbReference>
<proteinExistence type="predicted"/>
<dbReference type="SUPFAM" id="SSF49464">
    <property type="entry name" value="Carboxypeptidase regulatory domain-like"/>
    <property type="match status" value="1"/>
</dbReference>
<gene>
    <name evidence="1" type="ORF">LXD69_02330</name>
</gene>
<dbReference type="RefSeq" id="WP_045967498.1">
    <property type="nucleotide sequence ID" value="NZ_CP090145.1"/>
</dbReference>
<reference evidence="1" key="2">
    <citation type="submission" date="2022-04" db="EMBL/GenBank/DDBJ databases">
        <title>Complete Genome Sequence of Flavobacterium sediminilitoris YSM-43, Isolated from a Tidal Sediment.</title>
        <authorList>
            <person name="Lee P.A."/>
        </authorList>
    </citation>
    <scope>NUCLEOTIDE SEQUENCE</scope>
    <source>
        <strain evidence="1">YSM-43</strain>
    </source>
</reference>
<evidence type="ECO:0000313" key="1">
    <source>
        <dbReference type="EMBL" id="UOX34363.1"/>
    </source>
</evidence>
<reference evidence="1" key="1">
    <citation type="submission" date="2021-12" db="EMBL/GenBank/DDBJ databases">
        <authorList>
            <person name="Cha I.-T."/>
            <person name="Lee K.-E."/>
            <person name="Park S.-J."/>
        </authorList>
    </citation>
    <scope>NUCLEOTIDE SEQUENCE</scope>
    <source>
        <strain evidence="1">YSM-43</strain>
    </source>
</reference>
<name>A0ABY4HND9_9FLAO</name>